<comment type="caution">
    <text evidence="10">The sequence shown here is derived from an EMBL/GenBank/DDBJ whole genome shotgun (WGS) entry which is preliminary data.</text>
</comment>
<evidence type="ECO:0000256" key="8">
    <source>
        <dbReference type="SAM" id="Coils"/>
    </source>
</evidence>
<evidence type="ECO:0000256" key="9">
    <source>
        <dbReference type="SAM" id="MobiDB-lite"/>
    </source>
</evidence>
<keyword evidence="4" id="KW-0970">Cilium biogenesis/degradation</keyword>
<feature type="coiled-coil region" evidence="8">
    <location>
        <begin position="85"/>
        <end position="297"/>
    </location>
</feature>
<feature type="compositionally biased region" description="Basic and acidic residues" evidence="9">
    <location>
        <begin position="579"/>
        <end position="591"/>
    </location>
</feature>
<proteinExistence type="predicted"/>
<protein>
    <submittedName>
        <fullName evidence="10">Uncharacterized protein</fullName>
    </submittedName>
</protein>
<dbReference type="PANTHER" id="PTHR18879:SF20">
    <property type="entry name" value="CENTROSOMAL PROTEIN OF 290 KDA"/>
    <property type="match status" value="1"/>
</dbReference>
<dbReference type="EMBL" id="JAHRIP010030938">
    <property type="protein sequence ID" value="MEQ2292798.1"/>
    <property type="molecule type" value="Genomic_DNA"/>
</dbReference>
<comment type="subcellular location">
    <subcellularLocation>
        <location evidence="1">Cytoplasm</location>
        <location evidence="1">Cytoskeleton</location>
        <location evidence="1">Cilium basal body</location>
    </subcellularLocation>
    <subcellularLocation>
        <location evidence="2">Cytoplasm</location>
        <location evidence="2">Cytoskeleton</location>
        <location evidence="2">Microtubule organizing center</location>
        <location evidence="2">Centrosome</location>
    </subcellularLocation>
</comment>
<evidence type="ECO:0000256" key="1">
    <source>
        <dbReference type="ARBA" id="ARBA00004120"/>
    </source>
</evidence>
<keyword evidence="3" id="KW-0963">Cytoplasm</keyword>
<evidence type="ECO:0000256" key="4">
    <source>
        <dbReference type="ARBA" id="ARBA00022794"/>
    </source>
</evidence>
<reference evidence="10 11" key="1">
    <citation type="submission" date="2021-06" db="EMBL/GenBank/DDBJ databases">
        <authorList>
            <person name="Palmer J.M."/>
        </authorList>
    </citation>
    <scope>NUCLEOTIDE SEQUENCE [LARGE SCALE GENOMIC DNA]</scope>
    <source>
        <strain evidence="10 11">AS_MEX2019</strain>
        <tissue evidence="10">Muscle</tissue>
    </source>
</reference>
<feature type="coiled-coil region" evidence="8">
    <location>
        <begin position="880"/>
        <end position="1193"/>
    </location>
</feature>
<evidence type="ECO:0000256" key="6">
    <source>
        <dbReference type="ARBA" id="ARBA00023212"/>
    </source>
</evidence>
<evidence type="ECO:0000256" key="5">
    <source>
        <dbReference type="ARBA" id="ARBA00023054"/>
    </source>
</evidence>
<dbReference type="PANTHER" id="PTHR18879">
    <property type="entry name" value="CENTROSOMAL PROTEIN OF 290 KDA"/>
    <property type="match status" value="1"/>
</dbReference>
<gene>
    <name evidence="10" type="ORF">AMECASPLE_026535</name>
</gene>
<name>A0ABV0YG35_9TELE</name>
<dbReference type="Proteomes" id="UP001469553">
    <property type="component" value="Unassembled WGS sequence"/>
</dbReference>
<evidence type="ECO:0000313" key="11">
    <source>
        <dbReference type="Proteomes" id="UP001469553"/>
    </source>
</evidence>
<feature type="compositionally biased region" description="Basic and acidic residues" evidence="9">
    <location>
        <begin position="500"/>
        <end position="510"/>
    </location>
</feature>
<feature type="coiled-coil region" evidence="8">
    <location>
        <begin position="680"/>
        <end position="710"/>
    </location>
</feature>
<evidence type="ECO:0000256" key="3">
    <source>
        <dbReference type="ARBA" id="ARBA00022490"/>
    </source>
</evidence>
<evidence type="ECO:0000256" key="7">
    <source>
        <dbReference type="ARBA" id="ARBA00023273"/>
    </source>
</evidence>
<organism evidence="10 11">
    <name type="scientific">Ameca splendens</name>
    <dbReference type="NCBI Taxonomy" id="208324"/>
    <lineage>
        <taxon>Eukaryota</taxon>
        <taxon>Metazoa</taxon>
        <taxon>Chordata</taxon>
        <taxon>Craniata</taxon>
        <taxon>Vertebrata</taxon>
        <taxon>Euteleostomi</taxon>
        <taxon>Actinopterygii</taxon>
        <taxon>Neopterygii</taxon>
        <taxon>Teleostei</taxon>
        <taxon>Neoteleostei</taxon>
        <taxon>Acanthomorphata</taxon>
        <taxon>Ovalentaria</taxon>
        <taxon>Atherinomorphae</taxon>
        <taxon>Cyprinodontiformes</taxon>
        <taxon>Goodeidae</taxon>
        <taxon>Ameca</taxon>
    </lineage>
</organism>
<keyword evidence="11" id="KW-1185">Reference proteome</keyword>
<evidence type="ECO:0000313" key="10">
    <source>
        <dbReference type="EMBL" id="MEQ2292798.1"/>
    </source>
</evidence>
<sequence>MATTFDWDSVIGLVPGDLCNLSQDRMDDILDMFTFTEEWAVENKSPEEIIQVFKVYQALLKKKDHELCETHKLLEEADKGQIKTELELRAKVEMLEQQLQVSEAERKTQRSDIDVDKLIEQLEKTQVELMKSREKLNQKKNEGQQLTEELQEADNEIALLKEKTMQYEETISDKEEDVKKLKREIKILKLSNLDLEDCLRSYTYKRDTKSGIMLKEQKKELEKCLDELSETQSKNEELQNDKVLLTNLLQQSEREREKITEKYDYLKSQILETDKTLDQLMAEKNAAEVKFINLKQDIHSVTEKFDKIANEASERVEECRRVLIEKDRIIFVQQKMISELKQDLHIAKIDLNVSPVGVLQEAIEDRNKTIDLLSEKLKHYTKHIEKNLTAFEKVGTRLKYGEAIWLLESKLEASEQRANSAEQALDQTKAMFEEKIKELLNVLGALRNYKSGTYGLSLAFGELKKLKDKIKVKDCDMEKLTSVIDHLEMRVNDLMEENEDLNKKQREETNKLSSARGGRQLKHKEEHKKTQQPKIACFGAWQTTNYLEKERQDPAESQSTLDKNVRRGYAKDSFTLTSTDKDEEPRPKNDFTVKLKVNENQFLQNEMSTLSREMEIVKKKLHSFGQIWKNVNSVEWQNAVSRTDMSAGSTGNSSATKRATTLDMEEISERQRLDCGQKECKIIRASLRSLEEHNAELESKVKELTKMHLNDIKVEIQLRNELANRPQRWVSDTNSGGIAKLEESERELRMRVSELQRKCSRLSEKILNLQQDTIKAQEEKRRAEEERVRAEEKAEELKIKITELEKVMSKLKDSQEVCLQEKDIGMEIDEKVKKQNDPLRKAEPIFSHDRVTNELLSISRQQLQADHATTKELAMPQSLLDLAKETIKDLQVQLEKKHDIIKKYTEKLDQNLKERNELKIKLAEFQHKVTLQIQSDHLYINQIEQMKQKIKDLNNELKVQMVLRTESLTDIAELKDKLTQKEKEYKTANEALLELREILEVSAQQHNRDNSTQTEEILIIQKQAEREIKELKTQVKNLNEKLQSAKDFVSEYRKSENILKKNVDKLTQEIQNLHSTQKSIEAEREENQQEIHQLTLQLRKLTRASQKQLQQRKNESTIHDLQGKIRRLEDEFEYKLKSRTENNKEVIHFEMKKKWQNKVQNLQKSLNEKVEENESLLKKQSTLRNLLTKLEKDKRVLQGKLMAQSASVEKQESVSGKRTSTYTKPEQITKKYC</sequence>
<feature type="coiled-coil region" evidence="8">
    <location>
        <begin position="738"/>
        <end position="814"/>
    </location>
</feature>
<keyword evidence="7" id="KW-0966">Cell projection</keyword>
<feature type="region of interest" description="Disordered" evidence="9">
    <location>
        <begin position="497"/>
        <end position="532"/>
    </location>
</feature>
<accession>A0ABV0YG35</accession>
<keyword evidence="5 8" id="KW-0175">Coiled coil</keyword>
<dbReference type="InterPro" id="IPR026201">
    <property type="entry name" value="Cep290"/>
</dbReference>
<feature type="coiled-coil region" evidence="8">
    <location>
        <begin position="593"/>
        <end position="620"/>
    </location>
</feature>
<feature type="region of interest" description="Disordered" evidence="9">
    <location>
        <begin position="1208"/>
        <end position="1233"/>
    </location>
</feature>
<feature type="coiled-coil region" evidence="8">
    <location>
        <begin position="404"/>
        <end position="438"/>
    </location>
</feature>
<feature type="region of interest" description="Disordered" evidence="9">
    <location>
        <begin position="572"/>
        <end position="591"/>
    </location>
</feature>
<feature type="compositionally biased region" description="Polar residues" evidence="9">
    <location>
        <begin position="1208"/>
        <end position="1226"/>
    </location>
</feature>
<keyword evidence="6" id="KW-0206">Cytoskeleton</keyword>
<evidence type="ECO:0000256" key="2">
    <source>
        <dbReference type="ARBA" id="ARBA00004300"/>
    </source>
</evidence>